<organism evidence="1 2">
    <name type="scientific">Pseudomonas syringae pv. primulae</name>
    <dbReference type="NCBI Taxonomy" id="251707"/>
    <lineage>
        <taxon>Bacteria</taxon>
        <taxon>Pseudomonadati</taxon>
        <taxon>Pseudomonadota</taxon>
        <taxon>Gammaproteobacteria</taxon>
        <taxon>Pseudomonadales</taxon>
        <taxon>Pseudomonadaceae</taxon>
        <taxon>Pseudomonas</taxon>
    </lineage>
</organism>
<dbReference type="EMBL" id="RBPY01000196">
    <property type="protein sequence ID" value="RMO68013.1"/>
    <property type="molecule type" value="Genomic_DNA"/>
</dbReference>
<name>A0A3M3XFE6_9PSED</name>
<dbReference type="Proteomes" id="UP000281350">
    <property type="component" value="Unassembled WGS sequence"/>
</dbReference>
<protein>
    <submittedName>
        <fullName evidence="1">Uncharacterized protein</fullName>
    </submittedName>
</protein>
<dbReference type="AlphaFoldDB" id="A0A3M3XFE6"/>
<gene>
    <name evidence="1" type="ORF">ALQ36_05094</name>
</gene>
<sequence>MSGRTDWRLEHSDMTCFTPYAKRPSKAAHFYNLSVTLTNSGFRDRSNNRRLKAILSAQE</sequence>
<proteinExistence type="predicted"/>
<comment type="caution">
    <text evidence="1">The sequence shown here is derived from an EMBL/GenBank/DDBJ whole genome shotgun (WGS) entry which is preliminary data.</text>
</comment>
<accession>A0A3M3XFE6</accession>
<evidence type="ECO:0000313" key="1">
    <source>
        <dbReference type="EMBL" id="RMO68013.1"/>
    </source>
</evidence>
<reference evidence="1 2" key="1">
    <citation type="submission" date="2018-08" db="EMBL/GenBank/DDBJ databases">
        <title>Recombination of ecologically and evolutionarily significant loci maintains genetic cohesion in the Pseudomonas syringae species complex.</title>
        <authorList>
            <person name="Dillon M."/>
            <person name="Thakur S."/>
            <person name="Almeida R.N.D."/>
            <person name="Weir B.S."/>
            <person name="Guttman D.S."/>
        </authorList>
    </citation>
    <scope>NUCLEOTIDE SEQUENCE [LARGE SCALE GENOMIC DNA]</scope>
    <source>
        <strain evidence="1 2">ICMP 2732</strain>
    </source>
</reference>
<evidence type="ECO:0000313" key="2">
    <source>
        <dbReference type="Proteomes" id="UP000281350"/>
    </source>
</evidence>